<dbReference type="Proteomes" id="UP000244874">
    <property type="component" value="Unassembled WGS sequence"/>
</dbReference>
<dbReference type="AlphaFoldDB" id="A0A2R7UIM2"/>
<name>A0A2R7UIM2_PSEDL</name>
<keyword evidence="2" id="KW-0808">Transferase</keyword>
<proteinExistence type="predicted"/>
<keyword evidence="2" id="KW-0315">Glutamine amidotransferase</keyword>
<dbReference type="NCBIfam" id="NF006562">
    <property type="entry name" value="PRK09065.1"/>
    <property type="match status" value="1"/>
</dbReference>
<dbReference type="PANTHER" id="PTHR42695:SF5">
    <property type="entry name" value="GLUTAMINE AMIDOTRANSFERASE YLR126C-RELATED"/>
    <property type="match status" value="1"/>
</dbReference>
<dbReference type="PANTHER" id="PTHR42695">
    <property type="entry name" value="GLUTAMINE AMIDOTRANSFERASE YLR126C-RELATED"/>
    <property type="match status" value="1"/>
</dbReference>
<dbReference type="InterPro" id="IPR017926">
    <property type="entry name" value="GATASE"/>
</dbReference>
<dbReference type="CDD" id="cd01741">
    <property type="entry name" value="GATase1_1"/>
    <property type="match status" value="1"/>
</dbReference>
<organism evidence="2 3">
    <name type="scientific">Pseudomonas plecoglossicida</name>
    <dbReference type="NCBI Taxonomy" id="70775"/>
    <lineage>
        <taxon>Bacteria</taxon>
        <taxon>Pseudomonadati</taxon>
        <taxon>Pseudomonadota</taxon>
        <taxon>Gammaproteobacteria</taxon>
        <taxon>Pseudomonadales</taxon>
        <taxon>Pseudomonadaceae</taxon>
        <taxon>Pseudomonas</taxon>
    </lineage>
</organism>
<evidence type="ECO:0000259" key="1">
    <source>
        <dbReference type="Pfam" id="PF00117"/>
    </source>
</evidence>
<dbReference type="Pfam" id="PF00117">
    <property type="entry name" value="GATase"/>
    <property type="match status" value="1"/>
</dbReference>
<dbReference type="InterPro" id="IPR029062">
    <property type="entry name" value="Class_I_gatase-like"/>
</dbReference>
<dbReference type="EMBL" id="QANO01000111">
    <property type="protein sequence ID" value="PTU51871.1"/>
    <property type="molecule type" value="Genomic_DNA"/>
</dbReference>
<gene>
    <name evidence="2" type="ORF">DBB42_12935</name>
</gene>
<evidence type="ECO:0000313" key="3">
    <source>
        <dbReference type="Proteomes" id="UP000244874"/>
    </source>
</evidence>
<evidence type="ECO:0000313" key="2">
    <source>
        <dbReference type="EMBL" id="PTU51871.1"/>
    </source>
</evidence>
<dbReference type="GO" id="GO:0016740">
    <property type="term" value="F:transferase activity"/>
    <property type="evidence" value="ECO:0007669"/>
    <property type="project" value="UniProtKB-KW"/>
</dbReference>
<feature type="domain" description="Glutamine amidotransferase" evidence="1">
    <location>
        <begin position="78"/>
        <end position="172"/>
    </location>
</feature>
<comment type="caution">
    <text evidence="2">The sequence shown here is derived from an EMBL/GenBank/DDBJ whole genome shotgun (WGS) entry which is preliminary data.</text>
</comment>
<sequence>MISPRLLIVQVGTPPEDVRAQLGDLPDWFRNALGTSPADVEVVRVFEGEQLPPPRRGCLAIITGSWAMVTDREPWSEYVAGWIREAMAIEMPLFGVCYGHQLIAHALGGVVDYHPAGREMGCETITLLPAACDDEVLGEWPAEFAAHLTHMQTVVTLPAGAVALAESAHDPHQIVRYAPFTSVLADRVRERS</sequence>
<dbReference type="InterPro" id="IPR044992">
    <property type="entry name" value="ChyE-like"/>
</dbReference>
<accession>A0A2R7UIM2</accession>
<dbReference type="SUPFAM" id="SSF52317">
    <property type="entry name" value="Class I glutamine amidotransferase-like"/>
    <property type="match status" value="1"/>
</dbReference>
<dbReference type="Gene3D" id="3.40.50.880">
    <property type="match status" value="1"/>
</dbReference>
<protein>
    <submittedName>
        <fullName evidence="2">Glutamine amidotransferase</fullName>
    </submittedName>
</protein>
<reference evidence="2 3" key="1">
    <citation type="submission" date="2018-04" db="EMBL/GenBank/DDBJ databases">
        <authorList>
            <person name="Go L.Y."/>
            <person name="Mitchell J.A."/>
        </authorList>
    </citation>
    <scope>NUCLEOTIDE SEQUENCE [LARGE SCALE GENOMIC DNA]</scope>
    <source>
        <strain evidence="2 3">KCJK7865</strain>
    </source>
</reference>
<dbReference type="GO" id="GO:0005829">
    <property type="term" value="C:cytosol"/>
    <property type="evidence" value="ECO:0007669"/>
    <property type="project" value="TreeGrafter"/>
</dbReference>